<name>A0A2C8Z9M6_9MICO</name>
<proteinExistence type="predicted"/>
<feature type="compositionally biased region" description="Acidic residues" evidence="1">
    <location>
        <begin position="1"/>
        <end position="20"/>
    </location>
</feature>
<keyword evidence="4" id="KW-1185">Reference proteome</keyword>
<feature type="region of interest" description="Disordered" evidence="1">
    <location>
        <begin position="1"/>
        <end position="25"/>
    </location>
</feature>
<accession>A0A2C8Z9M6</accession>
<evidence type="ECO:0000313" key="4">
    <source>
        <dbReference type="Proteomes" id="UP000219440"/>
    </source>
</evidence>
<organism evidence="3 4">
    <name type="scientific">Salinibacterium xinjiangense</name>
    <dbReference type="NCBI Taxonomy" id="386302"/>
    <lineage>
        <taxon>Bacteria</taxon>
        <taxon>Bacillati</taxon>
        <taxon>Actinomycetota</taxon>
        <taxon>Actinomycetes</taxon>
        <taxon>Micrococcales</taxon>
        <taxon>Microbacteriaceae</taxon>
        <taxon>Salinibacterium</taxon>
    </lineage>
</organism>
<keyword evidence="2" id="KW-1133">Transmembrane helix</keyword>
<sequence>MTDDERDDEYDDYDDGEFEPLAEPRDVEPVRTRGQGLRLGVSLVVAGLLVGAIVAVGTVVVGSFAQSEAGLCRITWAPCTELSLGSVKALSGVDLPDGTRVESGFSRESDRSPEFRAVVTLPEGALFSLSTDYGELDGNQSALVPAVDDADITAVRYWLRFEQPSGSVSAAAQGIDAQGRMVILFDTHRLE</sequence>
<keyword evidence="2" id="KW-0472">Membrane</keyword>
<dbReference type="AlphaFoldDB" id="A0A2C8Z9M6"/>
<evidence type="ECO:0000313" key="3">
    <source>
        <dbReference type="EMBL" id="SOE60735.1"/>
    </source>
</evidence>
<protein>
    <submittedName>
        <fullName evidence="3">Uncharacterized protein</fullName>
    </submittedName>
</protein>
<evidence type="ECO:0000256" key="1">
    <source>
        <dbReference type="SAM" id="MobiDB-lite"/>
    </source>
</evidence>
<dbReference type="RefSeq" id="WP_097060269.1">
    <property type="nucleotide sequence ID" value="NZ_BMLC01000001.1"/>
</dbReference>
<keyword evidence="2" id="KW-0812">Transmembrane</keyword>
<reference evidence="3 4" key="1">
    <citation type="submission" date="2017-09" db="EMBL/GenBank/DDBJ databases">
        <authorList>
            <person name="Ehlers B."/>
            <person name="Leendertz F.H."/>
        </authorList>
    </citation>
    <scope>NUCLEOTIDE SEQUENCE [LARGE SCALE GENOMIC DNA]</scope>
    <source>
        <strain evidence="3 4">CGMCC 1.05381</strain>
    </source>
</reference>
<gene>
    <name evidence="3" type="ORF">SAMN06296378_1142</name>
</gene>
<dbReference type="Proteomes" id="UP000219440">
    <property type="component" value="Unassembled WGS sequence"/>
</dbReference>
<dbReference type="EMBL" id="OCST01000002">
    <property type="protein sequence ID" value="SOE60735.1"/>
    <property type="molecule type" value="Genomic_DNA"/>
</dbReference>
<feature type="transmembrane region" description="Helical" evidence="2">
    <location>
        <begin position="41"/>
        <end position="65"/>
    </location>
</feature>
<evidence type="ECO:0000256" key="2">
    <source>
        <dbReference type="SAM" id="Phobius"/>
    </source>
</evidence>